<dbReference type="PROSITE" id="PS00010">
    <property type="entry name" value="ASX_HYDROXYL"/>
    <property type="match status" value="1"/>
</dbReference>
<comment type="caution">
    <text evidence="12">Lacks conserved residue(s) required for the propagation of feature annotation.</text>
</comment>
<feature type="repeat" description="LDL-receptor class B" evidence="14">
    <location>
        <begin position="378"/>
        <end position="420"/>
    </location>
</feature>
<feature type="disulfide bond" evidence="12">
    <location>
        <begin position="524"/>
        <end position="541"/>
    </location>
</feature>
<protein>
    <recommendedName>
        <fullName evidence="17">EGF-like domain-containing protein</fullName>
    </recommendedName>
</protein>
<accession>A0AAE1D857</accession>
<dbReference type="GO" id="GO:0042562">
    <property type="term" value="F:hormone binding"/>
    <property type="evidence" value="ECO:0007669"/>
    <property type="project" value="TreeGrafter"/>
</dbReference>
<feature type="disulfide bond" evidence="13">
    <location>
        <begin position="51"/>
        <end position="66"/>
    </location>
</feature>
<evidence type="ECO:0000256" key="11">
    <source>
        <dbReference type="ARBA" id="ARBA00023180"/>
    </source>
</evidence>
<dbReference type="SMART" id="SM00192">
    <property type="entry name" value="LDLa"/>
    <property type="match status" value="3"/>
</dbReference>
<dbReference type="Gene3D" id="4.10.400.10">
    <property type="entry name" value="Low-density Lipoprotein Receptor"/>
    <property type="match status" value="3"/>
</dbReference>
<dbReference type="SUPFAM" id="SSF57424">
    <property type="entry name" value="LDL receptor-like module"/>
    <property type="match status" value="3"/>
</dbReference>
<dbReference type="Pfam" id="PF00057">
    <property type="entry name" value="Ldl_recept_a"/>
    <property type="match status" value="3"/>
</dbReference>
<evidence type="ECO:0000256" key="16">
    <source>
        <dbReference type="SAM" id="Phobius"/>
    </source>
</evidence>
<dbReference type="InterPro" id="IPR018097">
    <property type="entry name" value="EGF_Ca-bd_CS"/>
</dbReference>
<sequence length="754" mass="83169">MCIPSSWRCDGTNDCGDDSDEFSAVCKRISCSGSDKFWCDNLKCVPSWRRCDGIDNCGDGSDEQHCKTPQTRCNVDQFKCGNGLCIDGQLVCDNSPHCLDMSDEIGCYKNNGMTCASNNGGCQQNCTDLGPDSYYCSCTAGFKVNPDSPKECSDINECAKWGNNCPQHCINLKGSFKCRCHVGFSDLQNRGLKCKSEGGRIVILFTVGDDIRQYRYKSKEYSNQIVSGVRTAGIDIDTDRRLVYWTDTSLGKIYRAAIPRDEKRKAVPQDLHVPGVLQPESLSIDWVSKNIYWTDSLAKTITVTNSDGLYKKILISEDLTRPLAIAVDPGSGYMFWTDASELQPRIERAWMTGAWRQVLVSERLGLPSGLAIDHYMGGRVFWCDSKENIIESINPDGTDRVIVTAKRAYNPVSLDIFEGSLYWLSEALGRLASMDKFGEKENITIQTGLQMPRALKVFHINRYNISIKSTCKYLSCSHLCLTVPGGAQCACPEGTGFIPNTRNTACGAAFSGLNHTQSVRKCPCLNGGVCTGGENDIHSRCICPHDLHGILCESRERLEPVIPHQHGQNKTQFPQSSSNADPVVIVLPLVSFVLASMILTSIILIVRRKRVSCIPIDCLSRSPIGSPRVFFHGNSSKVQLGLSGNFVESLGHTDPVSDCEASLDMPNNFTNPVYSSFHRFGSQPFSLACNELHTETSSDQETGRNWPAHTQAQLETSSQTQSTSLSHHSLPRAFDPIMDDDERDVAVLVQAGHL</sequence>
<evidence type="ECO:0000256" key="15">
    <source>
        <dbReference type="SAM" id="MobiDB-lite"/>
    </source>
</evidence>
<dbReference type="PROSITE" id="PS01187">
    <property type="entry name" value="EGF_CA"/>
    <property type="match status" value="1"/>
</dbReference>
<dbReference type="PROSITE" id="PS01209">
    <property type="entry name" value="LDLRA_1"/>
    <property type="match status" value="2"/>
</dbReference>
<dbReference type="GO" id="GO:0043235">
    <property type="term" value="C:receptor complex"/>
    <property type="evidence" value="ECO:0007669"/>
    <property type="project" value="TreeGrafter"/>
</dbReference>
<evidence type="ECO:0000256" key="14">
    <source>
        <dbReference type="PROSITE-ProRule" id="PRU00461"/>
    </source>
</evidence>
<keyword evidence="4 16" id="KW-0812">Transmembrane</keyword>
<evidence type="ECO:0000256" key="3">
    <source>
        <dbReference type="ARBA" id="ARBA00022583"/>
    </source>
</evidence>
<dbReference type="FunFam" id="2.120.10.30:FF:000241">
    <property type="entry name" value="Low-density lipoprotein receptor-related protein 6"/>
    <property type="match status" value="1"/>
</dbReference>
<keyword evidence="2 12" id="KW-0245">EGF-like domain</keyword>
<feature type="disulfide bond" evidence="13">
    <location>
        <begin position="73"/>
        <end position="85"/>
    </location>
</feature>
<dbReference type="CDD" id="cd00054">
    <property type="entry name" value="EGF_CA"/>
    <property type="match status" value="1"/>
</dbReference>
<comment type="caution">
    <text evidence="18">The sequence shown here is derived from an EMBL/GenBank/DDBJ whole genome shotgun (WGS) entry which is preliminary data.</text>
</comment>
<dbReference type="SUPFAM" id="SSF63825">
    <property type="entry name" value="YWTD domain"/>
    <property type="match status" value="1"/>
</dbReference>
<dbReference type="EMBL" id="JAWDGP010005061">
    <property type="protein sequence ID" value="KAK3759928.1"/>
    <property type="molecule type" value="Genomic_DNA"/>
</dbReference>
<feature type="repeat" description="LDL-receptor class B" evidence="14">
    <location>
        <begin position="332"/>
        <end position="376"/>
    </location>
</feature>
<feature type="compositionally biased region" description="Low complexity" evidence="15">
    <location>
        <begin position="717"/>
        <end position="728"/>
    </location>
</feature>
<dbReference type="InterPro" id="IPR023415">
    <property type="entry name" value="LDLR_class-A_CS"/>
</dbReference>
<evidence type="ECO:0000313" key="18">
    <source>
        <dbReference type="EMBL" id="KAK3759928.1"/>
    </source>
</evidence>
<evidence type="ECO:0000256" key="8">
    <source>
        <dbReference type="ARBA" id="ARBA00023136"/>
    </source>
</evidence>
<dbReference type="PROSITE" id="PS51120">
    <property type="entry name" value="LDLRB"/>
    <property type="match status" value="3"/>
</dbReference>
<dbReference type="GO" id="GO:0005509">
    <property type="term" value="F:calcium ion binding"/>
    <property type="evidence" value="ECO:0007669"/>
    <property type="project" value="InterPro"/>
</dbReference>
<keyword evidence="8 16" id="KW-0472">Membrane</keyword>
<evidence type="ECO:0000256" key="4">
    <source>
        <dbReference type="ARBA" id="ARBA00022692"/>
    </source>
</evidence>
<dbReference type="SMART" id="SM00179">
    <property type="entry name" value="EGF_CA"/>
    <property type="match status" value="2"/>
</dbReference>
<evidence type="ECO:0000256" key="5">
    <source>
        <dbReference type="ARBA" id="ARBA00022729"/>
    </source>
</evidence>
<evidence type="ECO:0000256" key="7">
    <source>
        <dbReference type="ARBA" id="ARBA00022989"/>
    </source>
</evidence>
<evidence type="ECO:0000256" key="13">
    <source>
        <dbReference type="PROSITE-ProRule" id="PRU00124"/>
    </source>
</evidence>
<evidence type="ECO:0000256" key="1">
    <source>
        <dbReference type="ARBA" id="ARBA00004479"/>
    </source>
</evidence>
<comment type="subcellular location">
    <subcellularLocation>
        <location evidence="1">Membrane</location>
        <topology evidence="1">Single-pass type I membrane protein</topology>
    </subcellularLocation>
</comment>
<dbReference type="FunFam" id="2.10.25.10:FF:000009">
    <property type="entry name" value="Low-density lipoprotein receptor isoform 1"/>
    <property type="match status" value="1"/>
</dbReference>
<feature type="region of interest" description="Disordered" evidence="15">
    <location>
        <begin position="710"/>
        <end position="737"/>
    </location>
</feature>
<dbReference type="InterPro" id="IPR051221">
    <property type="entry name" value="LDLR-related"/>
</dbReference>
<dbReference type="InterPro" id="IPR049883">
    <property type="entry name" value="NOTCH1_EGF-like"/>
</dbReference>
<dbReference type="PANTHER" id="PTHR22722:SF14">
    <property type="entry name" value="MEGALIN, ISOFORM A"/>
    <property type="match status" value="1"/>
</dbReference>
<evidence type="ECO:0000256" key="2">
    <source>
        <dbReference type="ARBA" id="ARBA00022536"/>
    </source>
</evidence>
<dbReference type="SUPFAM" id="SSF57196">
    <property type="entry name" value="EGF/Laminin"/>
    <property type="match status" value="2"/>
</dbReference>
<keyword evidence="6" id="KW-0677">Repeat</keyword>
<evidence type="ECO:0000256" key="6">
    <source>
        <dbReference type="ARBA" id="ARBA00022737"/>
    </source>
</evidence>
<dbReference type="InterPro" id="IPR002172">
    <property type="entry name" value="LDrepeatLR_classA_rpt"/>
</dbReference>
<dbReference type="InterPro" id="IPR000152">
    <property type="entry name" value="EGF-type_Asp/Asn_hydroxyl_site"/>
</dbReference>
<dbReference type="InterPro" id="IPR036055">
    <property type="entry name" value="LDL_receptor-like_sf"/>
</dbReference>
<keyword evidence="19" id="KW-1185">Reference proteome</keyword>
<keyword evidence="5" id="KW-0732">Signal</keyword>
<feature type="domain" description="EGF-like" evidence="17">
    <location>
        <begin position="518"/>
        <end position="553"/>
    </location>
</feature>
<keyword evidence="9 12" id="KW-1015">Disulfide bond</keyword>
<feature type="repeat" description="LDL-receptor class B" evidence="14">
    <location>
        <begin position="289"/>
        <end position="331"/>
    </location>
</feature>
<dbReference type="GO" id="GO:0016324">
    <property type="term" value="C:apical plasma membrane"/>
    <property type="evidence" value="ECO:0007669"/>
    <property type="project" value="TreeGrafter"/>
</dbReference>
<feature type="disulfide bond" evidence="13">
    <location>
        <begin position="39"/>
        <end position="57"/>
    </location>
</feature>
<keyword evidence="7 16" id="KW-1133">Transmembrane helix</keyword>
<organism evidence="18 19">
    <name type="scientific">Elysia crispata</name>
    <name type="common">lettuce slug</name>
    <dbReference type="NCBI Taxonomy" id="231223"/>
    <lineage>
        <taxon>Eukaryota</taxon>
        <taxon>Metazoa</taxon>
        <taxon>Spiralia</taxon>
        <taxon>Lophotrochozoa</taxon>
        <taxon>Mollusca</taxon>
        <taxon>Gastropoda</taxon>
        <taxon>Heterobranchia</taxon>
        <taxon>Euthyneura</taxon>
        <taxon>Panpulmonata</taxon>
        <taxon>Sacoglossa</taxon>
        <taxon>Placobranchoidea</taxon>
        <taxon>Plakobranchidae</taxon>
        <taxon>Elysia</taxon>
    </lineage>
</organism>
<dbReference type="InterPro" id="IPR000742">
    <property type="entry name" value="EGF"/>
</dbReference>
<dbReference type="Pfam" id="PF07645">
    <property type="entry name" value="EGF_CA"/>
    <property type="match status" value="1"/>
</dbReference>
<dbReference type="AlphaFoldDB" id="A0AAE1D857"/>
<keyword evidence="11" id="KW-0325">Glycoprotein</keyword>
<dbReference type="SMART" id="SM00181">
    <property type="entry name" value="EGF"/>
    <property type="match status" value="4"/>
</dbReference>
<keyword evidence="10" id="KW-0675">Receptor</keyword>
<dbReference type="InterPro" id="IPR011042">
    <property type="entry name" value="6-blade_b-propeller_TolB-like"/>
</dbReference>
<dbReference type="PROSITE" id="PS00022">
    <property type="entry name" value="EGF_1"/>
    <property type="match status" value="1"/>
</dbReference>
<dbReference type="PRINTS" id="PR00261">
    <property type="entry name" value="LDLRECEPTOR"/>
</dbReference>
<evidence type="ECO:0000313" key="19">
    <source>
        <dbReference type="Proteomes" id="UP001283361"/>
    </source>
</evidence>
<keyword evidence="3" id="KW-0254">Endocytosis</keyword>
<dbReference type="Gene3D" id="2.120.10.30">
    <property type="entry name" value="TolB, C-terminal domain"/>
    <property type="match status" value="1"/>
</dbReference>
<dbReference type="PROSITE" id="PS50026">
    <property type="entry name" value="EGF_3"/>
    <property type="match status" value="1"/>
</dbReference>
<dbReference type="Proteomes" id="UP001283361">
    <property type="component" value="Unassembled WGS sequence"/>
</dbReference>
<dbReference type="Pfam" id="PF00058">
    <property type="entry name" value="Ldl_recept_b"/>
    <property type="match status" value="2"/>
</dbReference>
<dbReference type="PROSITE" id="PS50068">
    <property type="entry name" value="LDLRA_2"/>
    <property type="match status" value="3"/>
</dbReference>
<evidence type="ECO:0000256" key="12">
    <source>
        <dbReference type="PROSITE-ProRule" id="PRU00076"/>
    </source>
</evidence>
<feature type="disulfide bond" evidence="13">
    <location>
        <begin position="80"/>
        <end position="98"/>
    </location>
</feature>
<dbReference type="InterPro" id="IPR001881">
    <property type="entry name" value="EGF-like_Ca-bd_dom"/>
</dbReference>
<dbReference type="CDD" id="cd00112">
    <property type="entry name" value="LDLa"/>
    <property type="match status" value="3"/>
</dbReference>
<gene>
    <name evidence="18" type="ORF">RRG08_014165</name>
</gene>
<dbReference type="InterPro" id="IPR000033">
    <property type="entry name" value="LDLR_classB_rpt"/>
</dbReference>
<dbReference type="GO" id="GO:0006898">
    <property type="term" value="P:receptor-mediated endocytosis"/>
    <property type="evidence" value="ECO:0007669"/>
    <property type="project" value="TreeGrafter"/>
</dbReference>
<name>A0AAE1D857_9GAST</name>
<proteinExistence type="predicted"/>
<feature type="disulfide bond" evidence="12">
    <location>
        <begin position="543"/>
        <end position="552"/>
    </location>
</feature>
<feature type="disulfide bond" evidence="13">
    <location>
        <begin position="92"/>
        <end position="107"/>
    </location>
</feature>
<evidence type="ECO:0000256" key="10">
    <source>
        <dbReference type="ARBA" id="ARBA00023170"/>
    </source>
</evidence>
<evidence type="ECO:0000259" key="17">
    <source>
        <dbReference type="PROSITE" id="PS50026"/>
    </source>
</evidence>
<feature type="transmembrane region" description="Helical" evidence="16">
    <location>
        <begin position="583"/>
        <end position="606"/>
    </location>
</feature>
<evidence type="ECO:0000256" key="9">
    <source>
        <dbReference type="ARBA" id="ARBA00023157"/>
    </source>
</evidence>
<reference evidence="18" key="1">
    <citation type="journal article" date="2023" name="G3 (Bethesda)">
        <title>A reference genome for the long-term kleptoplast-retaining sea slug Elysia crispata morphotype clarki.</title>
        <authorList>
            <person name="Eastman K.E."/>
            <person name="Pendleton A.L."/>
            <person name="Shaikh M.A."/>
            <person name="Suttiyut T."/>
            <person name="Ogas R."/>
            <person name="Tomko P."/>
            <person name="Gavelis G."/>
            <person name="Widhalm J.R."/>
            <person name="Wisecaver J.H."/>
        </authorList>
    </citation>
    <scope>NUCLEOTIDE SEQUENCE</scope>
    <source>
        <strain evidence="18">ECLA1</strain>
    </source>
</reference>
<dbReference type="Gene3D" id="2.10.25.10">
    <property type="entry name" value="Laminin"/>
    <property type="match status" value="3"/>
</dbReference>
<dbReference type="SMART" id="SM00135">
    <property type="entry name" value="LY"/>
    <property type="match status" value="5"/>
</dbReference>
<dbReference type="PANTHER" id="PTHR22722">
    <property type="entry name" value="LOW-DENSITY LIPOPROTEIN RECEPTOR-RELATED PROTEIN 2-RELATED"/>
    <property type="match status" value="1"/>
</dbReference>